<accession>V4RUA8</accession>
<dbReference type="PANTHER" id="PTHR31659:SF0">
    <property type="entry name" value="EMB|CAB61945.1"/>
    <property type="match status" value="1"/>
</dbReference>
<reference evidence="2 3" key="1">
    <citation type="submission" date="2013-10" db="EMBL/GenBank/DDBJ databases">
        <authorList>
            <consortium name="International Citrus Genome Consortium"/>
            <person name="Jenkins J."/>
            <person name="Schmutz J."/>
            <person name="Prochnik S."/>
            <person name="Rokhsar D."/>
            <person name="Gmitter F."/>
            <person name="Ollitrault P."/>
            <person name="Machado M."/>
            <person name="Talon M."/>
            <person name="Wincker P."/>
            <person name="Jaillon O."/>
            <person name="Morgante M."/>
        </authorList>
    </citation>
    <scope>NUCLEOTIDE SEQUENCE</scope>
    <source>
        <strain evidence="3">cv. Clemenules</strain>
    </source>
</reference>
<sequence length="542" mass="60114">MTMTALQPHHRLSTCHRHPTTNPITGFCASCLRERLSTMEDSVTPTATSPGLRRTKSHSSSSSSSSSSNNNLPNGASTSEPRRKSSDVGPHPNTLSNLFSLADDGESKPLIKRRDPVTNAVVVLKEGEDEDDEDGEFRTMKEFIDLELERKNGSSRFSFWESTASAFSKKLLKWKQKQQQRNNKKESEGYVAAPGRATVETGSEIGLHGYFGRRSCDPDPRLSVDNGRYSFDEPRASWDGYLIGKAYPRLLAPPLAIVDEKDKEKEKESEGNEEEKSPGGSEQTRDYYGALGMLRRRRSFDKSSSGKRAGFFDVDEVNGSSNNNNKSGISNAKVSPETVGLFHGAKLLVTEKELRDSNWYSIKDYRAECVASDSKNVGYVGGEVTEKGFKFKKSLRWRNVLNMWGFMQKRNEGKCVDEERLHGGKLNAVDGLLVQKLKRVANGEANTGTVSEKLVRSYSVSARSSFQVDGSFNCVNGVEAKENGGGDKDELVLQRNRSTTYSPSNLDNGLLRFYLTPVRSYRRSKSGRSGLKNLQSVAMNGL</sequence>
<evidence type="ECO:0000256" key="1">
    <source>
        <dbReference type="SAM" id="MobiDB-lite"/>
    </source>
</evidence>
<dbReference type="eggNOG" id="ENOG502RRAB">
    <property type="taxonomic scope" value="Eukaryota"/>
</dbReference>
<organism evidence="2 3">
    <name type="scientific">Citrus clementina</name>
    <name type="common">Clementine</name>
    <name type="synonym">Citrus deliciosa x Citrus sinensis</name>
    <dbReference type="NCBI Taxonomy" id="85681"/>
    <lineage>
        <taxon>Eukaryota</taxon>
        <taxon>Viridiplantae</taxon>
        <taxon>Streptophyta</taxon>
        <taxon>Embryophyta</taxon>
        <taxon>Tracheophyta</taxon>
        <taxon>Spermatophyta</taxon>
        <taxon>Magnoliopsida</taxon>
        <taxon>eudicotyledons</taxon>
        <taxon>Gunneridae</taxon>
        <taxon>Pentapetalae</taxon>
        <taxon>rosids</taxon>
        <taxon>malvids</taxon>
        <taxon>Sapindales</taxon>
        <taxon>Rutaceae</taxon>
        <taxon>Aurantioideae</taxon>
        <taxon>Citrus</taxon>
    </lineage>
</organism>
<dbReference type="KEGG" id="cic:CICLE_v10028144mg"/>
<evidence type="ECO:0000313" key="2">
    <source>
        <dbReference type="EMBL" id="ESR38253.1"/>
    </source>
</evidence>
<feature type="region of interest" description="Disordered" evidence="1">
    <location>
        <begin position="261"/>
        <end position="286"/>
    </location>
</feature>
<dbReference type="FunCoup" id="V4RUA8">
    <property type="interactions" value="382"/>
</dbReference>
<feature type="compositionally biased region" description="Polar residues" evidence="1">
    <location>
        <begin position="69"/>
        <end position="79"/>
    </location>
</feature>
<dbReference type="Proteomes" id="UP000030687">
    <property type="component" value="Unassembled WGS sequence"/>
</dbReference>
<dbReference type="OrthoDB" id="758624at2759"/>
<protein>
    <submittedName>
        <fullName evidence="2">Uncharacterized protein</fullName>
    </submittedName>
</protein>
<keyword evidence="3" id="KW-1185">Reference proteome</keyword>
<feature type="compositionally biased region" description="Low complexity" evidence="1">
    <location>
        <begin position="58"/>
        <end position="68"/>
    </location>
</feature>
<feature type="region of interest" description="Disordered" evidence="1">
    <location>
        <begin position="311"/>
        <end position="332"/>
    </location>
</feature>
<evidence type="ECO:0000313" key="3">
    <source>
        <dbReference type="Proteomes" id="UP000030687"/>
    </source>
</evidence>
<feature type="compositionally biased region" description="Low complexity" evidence="1">
    <location>
        <begin position="318"/>
        <end position="331"/>
    </location>
</feature>
<dbReference type="InParanoid" id="V4RUA8"/>
<dbReference type="OMA" id="EECCPGG"/>
<dbReference type="InterPro" id="IPR008004">
    <property type="entry name" value="OCTOPUS-like"/>
</dbReference>
<proteinExistence type="predicted"/>
<dbReference type="PANTHER" id="PTHR31659">
    <property type="entry name" value="PROTEIN: UPF0503-LIKE PROTEIN, PUTATIVE (DUF740)-RELATED"/>
    <property type="match status" value="1"/>
</dbReference>
<feature type="compositionally biased region" description="Basic and acidic residues" evidence="1">
    <location>
        <begin position="261"/>
        <end position="277"/>
    </location>
</feature>
<dbReference type="STRING" id="85681.V4RUA8"/>
<gene>
    <name evidence="2" type="ORF">CICLE_v10028144mg</name>
</gene>
<feature type="region of interest" description="Disordered" evidence="1">
    <location>
        <begin position="42"/>
        <end position="101"/>
    </location>
</feature>
<dbReference type="EMBL" id="KI536978">
    <property type="protein sequence ID" value="ESR38253.1"/>
    <property type="molecule type" value="Genomic_DNA"/>
</dbReference>
<dbReference type="Gramene" id="ESR38253">
    <property type="protein sequence ID" value="ESR38253"/>
    <property type="gene ID" value="CICLE_v10028144mg"/>
</dbReference>
<name>V4RUA8_CITCL</name>
<dbReference type="AlphaFoldDB" id="V4RUA8"/>
<dbReference type="Pfam" id="PF05340">
    <property type="entry name" value="DUF740"/>
    <property type="match status" value="3"/>
</dbReference>